<sequence>MGNNESSTPKLTKNSALSSPPVTPILPLRGKNLRKTDATNDSKNEVKVFMEDGNEIVEDSFIEDKENVDGRISRERSLVGTPISMNKLKKPNIFTPQTRKDRQNRIQRKHSNLSNASVTQDTVSTPAAPYESDSDSVLKARRVPNMKEDSDASIILDSDKSDSDVTLDEEDDVIKSEDDEAESGLDDSFIVDEDTEGGNFIESTQVQDDYRSSSDESFRDNDSIMIDESIVGNVPNASRRRPKRSLPKNKAKTNPTFSTSGIGSSQDPVTILPSQDNQSIKAASGESDSDVTLDEEDDVIKSGDDEEEAQFNDSFIVDDTEGGNFIESTQFKDDGAESDSILIDESIVENFPPPPRRPKRSLPKRQAKSHLRKSNPASSTFGSGSRQDPVTILPSQDFESVKAASGESDSDATLGEEDDVMESEDEEMSDNSFIVEDEEEEEDIYLTQKPTIQSDSDESFICDESLVIDESIVERLPRTCRRKGAGAGRNQDDFEISVMEDFP</sequence>
<accession>A0AC34G567</accession>
<organism evidence="1 2">
    <name type="scientific">Panagrolaimus sp. ES5</name>
    <dbReference type="NCBI Taxonomy" id="591445"/>
    <lineage>
        <taxon>Eukaryota</taxon>
        <taxon>Metazoa</taxon>
        <taxon>Ecdysozoa</taxon>
        <taxon>Nematoda</taxon>
        <taxon>Chromadorea</taxon>
        <taxon>Rhabditida</taxon>
        <taxon>Tylenchina</taxon>
        <taxon>Panagrolaimomorpha</taxon>
        <taxon>Panagrolaimoidea</taxon>
        <taxon>Panagrolaimidae</taxon>
        <taxon>Panagrolaimus</taxon>
    </lineage>
</organism>
<reference evidence="2" key="1">
    <citation type="submission" date="2022-11" db="UniProtKB">
        <authorList>
            <consortium name="WormBaseParasite"/>
        </authorList>
    </citation>
    <scope>IDENTIFICATION</scope>
</reference>
<dbReference type="WBParaSite" id="ES5_v2.g24878.t1">
    <property type="protein sequence ID" value="ES5_v2.g24878.t1"/>
    <property type="gene ID" value="ES5_v2.g24878"/>
</dbReference>
<evidence type="ECO:0000313" key="2">
    <source>
        <dbReference type="WBParaSite" id="ES5_v2.g24878.t1"/>
    </source>
</evidence>
<name>A0AC34G567_9BILA</name>
<protein>
    <submittedName>
        <fullName evidence="2">Uncharacterized protein</fullName>
    </submittedName>
</protein>
<evidence type="ECO:0000313" key="1">
    <source>
        <dbReference type="Proteomes" id="UP000887579"/>
    </source>
</evidence>
<proteinExistence type="predicted"/>
<dbReference type="Proteomes" id="UP000887579">
    <property type="component" value="Unplaced"/>
</dbReference>